<feature type="compositionally biased region" description="Polar residues" evidence="2">
    <location>
        <begin position="367"/>
        <end position="415"/>
    </location>
</feature>
<accession>A0A9P7EPF7</accession>
<feature type="signal peptide" evidence="3">
    <location>
        <begin position="1"/>
        <end position="18"/>
    </location>
</feature>
<dbReference type="GeneID" id="64633157"/>
<dbReference type="SMART" id="SM00320">
    <property type="entry name" value="WD40"/>
    <property type="match status" value="3"/>
</dbReference>
<evidence type="ECO:0000313" key="5">
    <source>
        <dbReference type="Proteomes" id="UP000807769"/>
    </source>
</evidence>
<dbReference type="InterPro" id="IPR001680">
    <property type="entry name" value="WD40_rpt"/>
</dbReference>
<keyword evidence="1" id="KW-0175">Coiled coil</keyword>
<feature type="region of interest" description="Disordered" evidence="2">
    <location>
        <begin position="340"/>
        <end position="541"/>
    </location>
</feature>
<feature type="compositionally biased region" description="Low complexity" evidence="2">
    <location>
        <begin position="497"/>
        <end position="507"/>
    </location>
</feature>
<evidence type="ECO:0000313" key="4">
    <source>
        <dbReference type="EMBL" id="KAG1827556.1"/>
    </source>
</evidence>
<feature type="chain" id="PRO_5040393008" evidence="3">
    <location>
        <begin position="19"/>
        <end position="729"/>
    </location>
</feature>
<proteinExistence type="predicted"/>
<gene>
    <name evidence="4" type="ORF">BJ212DRAFT_1474708</name>
</gene>
<dbReference type="SUPFAM" id="SSF50978">
    <property type="entry name" value="WD40 repeat-like"/>
    <property type="match status" value="1"/>
</dbReference>
<protein>
    <submittedName>
        <fullName evidence="4">WD40-repeat-containing domain protein</fullName>
    </submittedName>
</protein>
<sequence>MLALVTTTALALAPPVTLKNPPSLLPISQPLPSQYFASAWSPDNASLYLASPFNIDRFIISESRLDEAIYAQSKEEGEINAMAVTPSGNVVLGIGRKVIVLEYATGSTKVLKTFESHGTMITALAVSNDSTLIASASSKGVHIHDLLAPAKHTSLPLPTSAPRCVSTMTFHPHVRTRLLLGLGRDILVYDVEKPFAPVKPIGMGRVVVGIACSPFSKTLIAVASTDSVGLVDLDKDKGLFKTVLSSQLITSITFSPEGATIYLGVRDGLRILNLRELDKEMKRVSVGEAGQGVVCLAVQKKLKASASAVKPSISNPLANSPPARARAKVASNVRSPLRPVTAAVPGKNGISSIKTSIAGAPTKRNALETSTPTRRVSNRGTFSPSRNPISPRSGKSTNSSATGMLRTRVSTSQENIFDDASGTSMRSSARAASSQKSGVSGIHAHPGESISARLASLRTDKPRETRVASGSSARSDITRMSSNSSVGTKTKGSSLKRAPSTISISSSRTRDSARSKTPTNEDEDARTDLSSPDLPIDPVTPVSNMKRQAAGIVVEAQKPRVRTSAGRTRTETGSTVLGVIGTAKSREIKNEGKEKEVNHMDAEDAGKYEELDAVEEDEEDGQVTHECELSMQVSPRRPAAQTCVPSPLRQTSGTLSMQSGASGAYELFRGLIADMQAKNHADMKALHVDMLRMGRGLRQEMDEWGGEVKKLREENERLREENDRLRRGY</sequence>
<evidence type="ECO:0000256" key="2">
    <source>
        <dbReference type="SAM" id="MobiDB-lite"/>
    </source>
</evidence>
<organism evidence="4 5">
    <name type="scientific">Suillus subaureus</name>
    <dbReference type="NCBI Taxonomy" id="48587"/>
    <lineage>
        <taxon>Eukaryota</taxon>
        <taxon>Fungi</taxon>
        <taxon>Dikarya</taxon>
        <taxon>Basidiomycota</taxon>
        <taxon>Agaricomycotina</taxon>
        <taxon>Agaricomycetes</taxon>
        <taxon>Agaricomycetidae</taxon>
        <taxon>Boletales</taxon>
        <taxon>Suillineae</taxon>
        <taxon>Suillaceae</taxon>
        <taxon>Suillus</taxon>
    </lineage>
</organism>
<dbReference type="AlphaFoldDB" id="A0A9P7EPF7"/>
<dbReference type="RefSeq" id="XP_041200403.1">
    <property type="nucleotide sequence ID" value="XM_041339141.1"/>
</dbReference>
<evidence type="ECO:0000256" key="1">
    <source>
        <dbReference type="SAM" id="Coils"/>
    </source>
</evidence>
<dbReference type="Gene3D" id="2.130.10.10">
    <property type="entry name" value="YVTN repeat-like/Quinoprotein amine dehydrogenase"/>
    <property type="match status" value="1"/>
</dbReference>
<feature type="compositionally biased region" description="Polar residues" evidence="2">
    <location>
        <begin position="468"/>
        <end position="493"/>
    </location>
</feature>
<feature type="region of interest" description="Disordered" evidence="2">
    <location>
        <begin position="632"/>
        <end position="656"/>
    </location>
</feature>
<reference evidence="4" key="1">
    <citation type="journal article" date="2020" name="New Phytol.">
        <title>Comparative genomics reveals dynamic genome evolution in host specialist ectomycorrhizal fungi.</title>
        <authorList>
            <person name="Lofgren L.A."/>
            <person name="Nguyen N.H."/>
            <person name="Vilgalys R."/>
            <person name="Ruytinx J."/>
            <person name="Liao H.L."/>
            <person name="Branco S."/>
            <person name="Kuo A."/>
            <person name="LaButti K."/>
            <person name="Lipzen A."/>
            <person name="Andreopoulos W."/>
            <person name="Pangilinan J."/>
            <person name="Riley R."/>
            <person name="Hundley H."/>
            <person name="Na H."/>
            <person name="Barry K."/>
            <person name="Grigoriev I.V."/>
            <person name="Stajich J.E."/>
            <person name="Kennedy P.G."/>
        </authorList>
    </citation>
    <scope>NUCLEOTIDE SEQUENCE</scope>
    <source>
        <strain evidence="4">MN1</strain>
    </source>
</reference>
<feature type="compositionally biased region" description="Low complexity" evidence="2">
    <location>
        <begin position="420"/>
        <end position="437"/>
    </location>
</feature>
<name>A0A9P7EPF7_9AGAM</name>
<keyword evidence="5" id="KW-1185">Reference proteome</keyword>
<feature type="coiled-coil region" evidence="1">
    <location>
        <begin position="701"/>
        <end position="728"/>
    </location>
</feature>
<dbReference type="InterPro" id="IPR036322">
    <property type="entry name" value="WD40_repeat_dom_sf"/>
</dbReference>
<dbReference type="Proteomes" id="UP000807769">
    <property type="component" value="Unassembled WGS sequence"/>
</dbReference>
<evidence type="ECO:0000256" key="3">
    <source>
        <dbReference type="SAM" id="SignalP"/>
    </source>
</evidence>
<keyword evidence="3" id="KW-0732">Signal</keyword>
<comment type="caution">
    <text evidence="4">The sequence shown here is derived from an EMBL/GenBank/DDBJ whole genome shotgun (WGS) entry which is preliminary data.</text>
</comment>
<dbReference type="InterPro" id="IPR015943">
    <property type="entry name" value="WD40/YVTN_repeat-like_dom_sf"/>
</dbReference>
<dbReference type="EMBL" id="JABBWG010000001">
    <property type="protein sequence ID" value="KAG1827556.1"/>
    <property type="molecule type" value="Genomic_DNA"/>
</dbReference>
<dbReference type="OrthoDB" id="1602884at2759"/>